<feature type="transmembrane region" description="Helical" evidence="1">
    <location>
        <begin position="34"/>
        <end position="54"/>
    </location>
</feature>
<dbReference type="AlphaFoldDB" id="A0AAU7FJQ4"/>
<proteinExistence type="predicted"/>
<reference evidence="2" key="1">
    <citation type="submission" date="2024-05" db="EMBL/GenBank/DDBJ databases">
        <authorList>
            <person name="Liu Z."/>
        </authorList>
    </citation>
    <scope>NUCLEOTIDE SEQUENCE</scope>
    <source>
        <strain evidence="2">BS1807G30</strain>
    </source>
</reference>
<accession>A0AAU7FJQ4</accession>
<feature type="transmembrane region" description="Helical" evidence="1">
    <location>
        <begin position="6"/>
        <end position="22"/>
    </location>
</feature>
<evidence type="ECO:0000256" key="1">
    <source>
        <dbReference type="SAM" id="Phobius"/>
    </source>
</evidence>
<organism evidence="2">
    <name type="scientific">Bacillus sp. BS1807G30</name>
    <dbReference type="NCBI Taxonomy" id="3153756"/>
    <lineage>
        <taxon>Bacteria</taxon>
        <taxon>Bacillati</taxon>
        <taxon>Bacillota</taxon>
        <taxon>Bacilli</taxon>
        <taxon>Bacillales</taxon>
        <taxon>Bacillaceae</taxon>
        <taxon>Bacillus</taxon>
    </lineage>
</organism>
<dbReference type="EMBL" id="CP157353">
    <property type="protein sequence ID" value="XBM03863.1"/>
    <property type="molecule type" value="Genomic_DNA"/>
</dbReference>
<dbReference type="RefSeq" id="WP_165379188.1">
    <property type="nucleotide sequence ID" value="NZ_CP157353.1"/>
</dbReference>
<keyword evidence="1" id="KW-0472">Membrane</keyword>
<keyword evidence="1" id="KW-0812">Transmembrane</keyword>
<sequence length="57" mass="6594">MLTIISVLMMLTGVSYFAVYMQKRKNNKEKEMGYKIVFLVVFFLLCVPIVNMVITGQ</sequence>
<protein>
    <submittedName>
        <fullName evidence="2">Uncharacterized protein</fullName>
    </submittedName>
</protein>
<name>A0AAU7FJQ4_9BACI</name>
<keyword evidence="1" id="KW-1133">Transmembrane helix</keyword>
<evidence type="ECO:0000313" key="2">
    <source>
        <dbReference type="EMBL" id="XBM03863.1"/>
    </source>
</evidence>
<gene>
    <name evidence="2" type="ORF">ABG082_17290</name>
</gene>